<comment type="similarity">
    <text evidence="2">Belongs to the dpy-19 family.</text>
</comment>
<evidence type="ECO:0000313" key="9">
    <source>
        <dbReference type="EMBL" id="CAD7272779.1"/>
    </source>
</evidence>
<evidence type="ECO:0000256" key="7">
    <source>
        <dbReference type="ARBA" id="ARBA00023136"/>
    </source>
</evidence>
<dbReference type="Pfam" id="PF10034">
    <property type="entry name" value="Dpy19"/>
    <property type="match status" value="2"/>
</dbReference>
<gene>
    <name evidence="9" type="ORF">NMOB1V02_LOCUS701</name>
</gene>
<dbReference type="AlphaFoldDB" id="A0A7R9BEE7"/>
<feature type="transmembrane region" description="Helical" evidence="8">
    <location>
        <begin position="212"/>
        <end position="242"/>
    </location>
</feature>
<evidence type="ECO:0000256" key="6">
    <source>
        <dbReference type="ARBA" id="ARBA00022989"/>
    </source>
</evidence>
<evidence type="ECO:0000256" key="4">
    <source>
        <dbReference type="ARBA" id="ARBA00022679"/>
    </source>
</evidence>
<dbReference type="PANTHER" id="PTHR31488:SF1">
    <property type="entry name" value="C-MANNOSYLTRANSFERASE DPY19L1"/>
    <property type="match status" value="1"/>
</dbReference>
<dbReference type="InterPro" id="IPR018732">
    <property type="entry name" value="Dpy-19/Dpy-19-like"/>
</dbReference>
<dbReference type="GO" id="GO:0000030">
    <property type="term" value="F:mannosyltransferase activity"/>
    <property type="evidence" value="ECO:0007669"/>
    <property type="project" value="TreeGrafter"/>
</dbReference>
<name>A0A7R9BEE7_9CRUS</name>
<keyword evidence="4" id="KW-0808">Transferase</keyword>
<organism evidence="9">
    <name type="scientific">Notodromas monacha</name>
    <dbReference type="NCBI Taxonomy" id="399045"/>
    <lineage>
        <taxon>Eukaryota</taxon>
        <taxon>Metazoa</taxon>
        <taxon>Ecdysozoa</taxon>
        <taxon>Arthropoda</taxon>
        <taxon>Crustacea</taxon>
        <taxon>Oligostraca</taxon>
        <taxon>Ostracoda</taxon>
        <taxon>Podocopa</taxon>
        <taxon>Podocopida</taxon>
        <taxon>Cypridocopina</taxon>
        <taxon>Cypridoidea</taxon>
        <taxon>Cyprididae</taxon>
        <taxon>Notodromas</taxon>
    </lineage>
</organism>
<proteinExistence type="inferred from homology"/>
<keyword evidence="5 8" id="KW-0812">Transmembrane</keyword>
<evidence type="ECO:0000256" key="1">
    <source>
        <dbReference type="ARBA" id="ARBA00004141"/>
    </source>
</evidence>
<dbReference type="Proteomes" id="UP000678499">
    <property type="component" value="Unassembled WGS sequence"/>
</dbReference>
<evidence type="ECO:0000256" key="2">
    <source>
        <dbReference type="ARBA" id="ARBA00008744"/>
    </source>
</evidence>
<dbReference type="EMBL" id="OA882100">
    <property type="protein sequence ID" value="CAD7272779.1"/>
    <property type="molecule type" value="Genomic_DNA"/>
</dbReference>
<evidence type="ECO:0000256" key="3">
    <source>
        <dbReference type="ARBA" id="ARBA00022676"/>
    </source>
</evidence>
<evidence type="ECO:0000256" key="5">
    <source>
        <dbReference type="ARBA" id="ARBA00022692"/>
    </source>
</evidence>
<comment type="subcellular location">
    <subcellularLocation>
        <location evidence="1">Membrane</location>
        <topology evidence="1">Multi-pass membrane protein</topology>
    </subcellularLocation>
</comment>
<dbReference type="EMBL" id="CAJPEX010000063">
    <property type="protein sequence ID" value="CAG0912931.1"/>
    <property type="molecule type" value="Genomic_DNA"/>
</dbReference>
<feature type="transmembrane region" description="Helical" evidence="8">
    <location>
        <begin position="354"/>
        <end position="376"/>
    </location>
</feature>
<evidence type="ECO:0000256" key="8">
    <source>
        <dbReference type="SAM" id="Phobius"/>
    </source>
</evidence>
<dbReference type="OrthoDB" id="6019623at2759"/>
<sequence length="751" mass="83716">MKPRRRKVVGSESLGKVEEVPVTLATVEAEKARSLFAELKREEDAVSLRNQGSGFFWWILVGCVVSAVLNAVYVATLFENSLHFSHLSTMEREMSLKTEMGFYYKFYKKLTREKDAFWSVLESFRNDTGTEFPNVINAFQRFNLFPEVALGCLYWQVSDFATAWNVSTKNCYIVDISHDHDDNEEAGEETSLVTCSGIGEPMHFYVSVVWCLAGLTAAGIFALGSILSSSLCGGVFAVWSFFCNHTHVKYKGWMDTNSEGELRVPNFFGVPPFVDAFNESEASKNAFTATPIGQFIHNGNLVSAGVAVFPVRNGSLHLDTLPASQFWYFEAKRHLSIPDLPSVGLTYLTMHGNVMILSGVLTASLLAMVSLGATLGPTLRKYLPPMSAAVAQMGFALINTVGFKIELGNYLGTSGRGDDSHVFNLLRAKIANYKDFDTLLYLGQPEFKQLPGATWNDLCSSLLIPVALGVAMHLVVFRWGKVKYAQLRARFENAQNDLKKQENDPEASKIPQDLFGDMEIVEPIKAFHICLALMFGVMAGAIMRLKLFFTPQLCLVASLITGTRFLPERIRSKRKGLLVALLFAMTFKGWDGIQQALKMTGEGWHTRGEKDMLQWIMKDTPKNASFAGDMVTMAGISLVAERLTANHPHFEDFALRRRTEAIYQAFSRRSEKLLHAALRNISADFLVLDAVQCLESRSVKGTLLSLWDQLEPELVGKRQPLCPALYDGKIGPGFSRVFLNDEYSILKVNNL</sequence>
<keyword evidence="7 8" id="KW-0472">Membrane</keyword>
<evidence type="ECO:0000313" key="10">
    <source>
        <dbReference type="Proteomes" id="UP000678499"/>
    </source>
</evidence>
<keyword evidence="6 8" id="KW-1133">Transmembrane helix</keyword>
<feature type="transmembrane region" description="Helical" evidence="8">
    <location>
        <begin position="526"/>
        <end position="543"/>
    </location>
</feature>
<dbReference type="PANTHER" id="PTHR31488">
    <property type="entry name" value="DPY-19-LIKE 1, LIKE (H. SAPIENS)"/>
    <property type="match status" value="1"/>
</dbReference>
<dbReference type="GO" id="GO:0005637">
    <property type="term" value="C:nuclear inner membrane"/>
    <property type="evidence" value="ECO:0007669"/>
    <property type="project" value="TreeGrafter"/>
</dbReference>
<feature type="transmembrane region" description="Helical" evidence="8">
    <location>
        <begin position="55"/>
        <end position="78"/>
    </location>
</feature>
<keyword evidence="10" id="KW-1185">Reference proteome</keyword>
<feature type="transmembrane region" description="Helical" evidence="8">
    <location>
        <begin position="462"/>
        <end position="480"/>
    </location>
</feature>
<accession>A0A7R9BEE7</accession>
<keyword evidence="3" id="KW-0328">Glycosyltransferase</keyword>
<reference evidence="9" key="1">
    <citation type="submission" date="2020-11" db="EMBL/GenBank/DDBJ databases">
        <authorList>
            <person name="Tran Van P."/>
        </authorList>
    </citation>
    <scope>NUCLEOTIDE SEQUENCE</scope>
</reference>
<protein>
    <submittedName>
        <fullName evidence="9">Uncharacterized protein</fullName>
    </submittedName>
</protein>